<sequence length="290" mass="32540">MADSPYVFDVTPQNFQQYVLENSRHAPVLVDFWADWCQPCKTLMPMLAKLADEYQGGFLLAKVNTEQQPQLAQHFQVRSIPTVKIFKNGQIVDEFSGALPEAELRKIINKHRTRRTEPYRQQALMLSEQGDNDAAINILQQVLQHEPDFYEAALDLASLLVVQGEGEAAETVLKSIPADANVDQDSLKQLLAEAKKLKLKAQVGDVDTSALEQRIAANPDDLAAKLELAKLKVANDQIEEGLDLYFQVHQKDSNFQDGAGKKGLFATFELLGSGHPLVKRYRNKLFSMLY</sequence>
<evidence type="ECO:0000256" key="2">
    <source>
        <dbReference type="ARBA" id="ARBA00022448"/>
    </source>
</evidence>
<dbReference type="PROSITE" id="PS51352">
    <property type="entry name" value="THIOREDOXIN_2"/>
    <property type="match status" value="1"/>
</dbReference>
<name>A0AA95H2S4_9GAMM</name>
<evidence type="ECO:0000313" key="9">
    <source>
        <dbReference type="EMBL" id="WGZ90052.1"/>
    </source>
</evidence>
<evidence type="ECO:0000256" key="5">
    <source>
        <dbReference type="ARBA" id="ARBA00023284"/>
    </source>
</evidence>
<dbReference type="PANTHER" id="PTHR45663">
    <property type="entry name" value="GEO12009P1"/>
    <property type="match status" value="1"/>
</dbReference>
<dbReference type="Proteomes" id="UP001300672">
    <property type="component" value="Chromosome"/>
</dbReference>
<dbReference type="PANTHER" id="PTHR45663:SF11">
    <property type="entry name" value="GEO12009P1"/>
    <property type="match status" value="1"/>
</dbReference>
<dbReference type="PROSITE" id="PS50005">
    <property type="entry name" value="TPR"/>
    <property type="match status" value="1"/>
</dbReference>
<evidence type="ECO:0000256" key="1">
    <source>
        <dbReference type="ARBA" id="ARBA00008987"/>
    </source>
</evidence>
<feature type="domain" description="Thioredoxin" evidence="8">
    <location>
        <begin position="1"/>
        <end position="113"/>
    </location>
</feature>
<evidence type="ECO:0000256" key="6">
    <source>
        <dbReference type="NCBIfam" id="TIGR01068"/>
    </source>
</evidence>
<dbReference type="PRINTS" id="PR00421">
    <property type="entry name" value="THIOREDOXIN"/>
</dbReference>
<dbReference type="SUPFAM" id="SSF48452">
    <property type="entry name" value="TPR-like"/>
    <property type="match status" value="1"/>
</dbReference>
<dbReference type="KEGG" id="tdu:QJT80_11145"/>
<dbReference type="GO" id="GO:0015035">
    <property type="term" value="F:protein-disulfide reductase activity"/>
    <property type="evidence" value="ECO:0007669"/>
    <property type="project" value="UniProtKB-UniRule"/>
</dbReference>
<keyword evidence="2" id="KW-0813">Transport</keyword>
<evidence type="ECO:0000259" key="8">
    <source>
        <dbReference type="PROSITE" id="PS51352"/>
    </source>
</evidence>
<keyword evidence="3" id="KW-0249">Electron transport</keyword>
<evidence type="ECO:0000256" key="7">
    <source>
        <dbReference type="PROSITE-ProRule" id="PRU00339"/>
    </source>
</evidence>
<dbReference type="Pfam" id="PF00085">
    <property type="entry name" value="Thioredoxin"/>
    <property type="match status" value="1"/>
</dbReference>
<reference evidence="9" key="1">
    <citation type="journal article" date="2023" name="Int. J. Mol. Sci.">
        <title>Metagenomics Revealed a New Genus 'Candidatus Thiocaldithrix dubininis' gen. nov., sp. nov. and a New Species 'Candidatus Thiothrix putei' sp. nov. in the Family Thiotrichaceae, Some Members of Which Have Traits of Both Na+- and H+-Motive Energetics.</title>
        <authorList>
            <person name="Ravin N.V."/>
            <person name="Muntyan M.S."/>
            <person name="Smolyakov D.D."/>
            <person name="Rudenko T.S."/>
            <person name="Beletsky A.V."/>
            <person name="Mardanov A.V."/>
            <person name="Grabovich M.Y."/>
        </authorList>
    </citation>
    <scope>NUCLEOTIDE SEQUENCE</scope>
    <source>
        <strain evidence="9">GKL-01</strain>
    </source>
</reference>
<keyword evidence="4" id="KW-1015">Disulfide bond</keyword>
<dbReference type="InterPro" id="IPR005746">
    <property type="entry name" value="Thioredoxin"/>
</dbReference>
<evidence type="ECO:0000256" key="3">
    <source>
        <dbReference type="ARBA" id="ARBA00022982"/>
    </source>
</evidence>
<dbReference type="GO" id="GO:0005737">
    <property type="term" value="C:cytoplasm"/>
    <property type="evidence" value="ECO:0007669"/>
    <property type="project" value="TreeGrafter"/>
</dbReference>
<gene>
    <name evidence="9" type="primary">trxA</name>
    <name evidence="9" type="ORF">QJT80_11145</name>
</gene>
<dbReference type="GO" id="GO:0006950">
    <property type="term" value="P:response to stress"/>
    <property type="evidence" value="ECO:0007669"/>
    <property type="project" value="UniProtKB-ARBA"/>
</dbReference>
<reference evidence="9" key="2">
    <citation type="submission" date="2023-04" db="EMBL/GenBank/DDBJ databases">
        <authorList>
            <person name="Beletskiy A.V."/>
            <person name="Mardanov A.V."/>
            <person name="Ravin N.V."/>
        </authorList>
    </citation>
    <scope>NUCLEOTIDE SEQUENCE</scope>
    <source>
        <strain evidence="9">GKL-01</strain>
    </source>
</reference>
<organism evidence="9">
    <name type="scientific">Candidatus Thiocaldithrix dubininis</name>
    <dbReference type="NCBI Taxonomy" id="3080823"/>
    <lineage>
        <taxon>Bacteria</taxon>
        <taxon>Pseudomonadati</taxon>
        <taxon>Pseudomonadota</taxon>
        <taxon>Gammaproteobacteria</taxon>
        <taxon>Thiotrichales</taxon>
        <taxon>Thiotrichaceae</taxon>
        <taxon>Candidatus Thiocaldithrix</taxon>
    </lineage>
</organism>
<dbReference type="Gene3D" id="1.25.40.10">
    <property type="entry name" value="Tetratricopeptide repeat domain"/>
    <property type="match status" value="2"/>
</dbReference>
<dbReference type="FunFam" id="3.40.30.10:FF:000001">
    <property type="entry name" value="Thioredoxin"/>
    <property type="match status" value="1"/>
</dbReference>
<dbReference type="Gene3D" id="3.40.30.10">
    <property type="entry name" value="Glutaredoxin"/>
    <property type="match status" value="1"/>
</dbReference>
<dbReference type="EMBL" id="CP124755">
    <property type="protein sequence ID" value="WGZ90052.1"/>
    <property type="molecule type" value="Genomic_DNA"/>
</dbReference>
<dbReference type="CDD" id="cd02956">
    <property type="entry name" value="ybbN"/>
    <property type="match status" value="1"/>
</dbReference>
<accession>A0AA95H2S4</accession>
<comment type="similarity">
    <text evidence="1">Belongs to the thioredoxin family.</text>
</comment>
<dbReference type="InterPro" id="IPR036249">
    <property type="entry name" value="Thioredoxin-like_sf"/>
</dbReference>
<proteinExistence type="inferred from homology"/>
<dbReference type="InterPro" id="IPR011990">
    <property type="entry name" value="TPR-like_helical_dom_sf"/>
</dbReference>
<feature type="repeat" description="TPR" evidence="7">
    <location>
        <begin position="116"/>
        <end position="149"/>
    </location>
</feature>
<dbReference type="AlphaFoldDB" id="A0AA95H2S4"/>
<dbReference type="Pfam" id="PF14561">
    <property type="entry name" value="TPR_20"/>
    <property type="match status" value="1"/>
</dbReference>
<dbReference type="SMART" id="SM00028">
    <property type="entry name" value="TPR"/>
    <property type="match status" value="2"/>
</dbReference>
<dbReference type="Pfam" id="PF14559">
    <property type="entry name" value="TPR_19"/>
    <property type="match status" value="1"/>
</dbReference>
<protein>
    <recommendedName>
        <fullName evidence="6">Thioredoxin</fullName>
    </recommendedName>
</protein>
<keyword evidence="5" id="KW-0676">Redox-active center</keyword>
<dbReference type="InterPro" id="IPR019734">
    <property type="entry name" value="TPR_rpt"/>
</dbReference>
<evidence type="ECO:0000256" key="4">
    <source>
        <dbReference type="ARBA" id="ARBA00023157"/>
    </source>
</evidence>
<dbReference type="SUPFAM" id="SSF52833">
    <property type="entry name" value="Thioredoxin-like"/>
    <property type="match status" value="1"/>
</dbReference>
<dbReference type="InterPro" id="IPR013766">
    <property type="entry name" value="Thioredoxin_domain"/>
</dbReference>
<keyword evidence="7" id="KW-0802">TPR repeat</keyword>
<dbReference type="NCBIfam" id="TIGR01068">
    <property type="entry name" value="thioredoxin"/>
    <property type="match status" value="1"/>
</dbReference>